<reference evidence="2" key="1">
    <citation type="journal article" date="2019" name="Int. J. Syst. Evol. Microbiol.">
        <title>The Global Catalogue of Microorganisms (GCM) 10K type strain sequencing project: providing services to taxonomists for standard genome sequencing and annotation.</title>
        <authorList>
            <consortium name="The Broad Institute Genomics Platform"/>
            <consortium name="The Broad Institute Genome Sequencing Center for Infectious Disease"/>
            <person name="Wu L."/>
            <person name="Ma J."/>
        </authorList>
    </citation>
    <scope>NUCLEOTIDE SEQUENCE [LARGE SCALE GENOMIC DNA]</scope>
    <source>
        <strain evidence="2">KCTC 42087</strain>
    </source>
</reference>
<dbReference type="Proteomes" id="UP001596074">
    <property type="component" value="Unassembled WGS sequence"/>
</dbReference>
<proteinExistence type="predicted"/>
<accession>A0ABW0ZX60</accession>
<dbReference type="RefSeq" id="WP_378283533.1">
    <property type="nucleotide sequence ID" value="NZ_JBHSON010000026.1"/>
</dbReference>
<comment type="caution">
    <text evidence="1">The sequence shown here is derived from an EMBL/GenBank/DDBJ whole genome shotgun (WGS) entry which is preliminary data.</text>
</comment>
<evidence type="ECO:0008006" key="3">
    <source>
        <dbReference type="Google" id="ProtNLM"/>
    </source>
</evidence>
<keyword evidence="2" id="KW-1185">Reference proteome</keyword>
<name>A0ABW0ZX60_9ACTN</name>
<organism evidence="1 2">
    <name type="scientific">Actinomadura rugatobispora</name>
    <dbReference type="NCBI Taxonomy" id="1994"/>
    <lineage>
        <taxon>Bacteria</taxon>
        <taxon>Bacillati</taxon>
        <taxon>Actinomycetota</taxon>
        <taxon>Actinomycetes</taxon>
        <taxon>Streptosporangiales</taxon>
        <taxon>Thermomonosporaceae</taxon>
        <taxon>Actinomadura</taxon>
    </lineage>
</organism>
<evidence type="ECO:0000313" key="1">
    <source>
        <dbReference type="EMBL" id="MFC5747904.1"/>
    </source>
</evidence>
<evidence type="ECO:0000313" key="2">
    <source>
        <dbReference type="Proteomes" id="UP001596074"/>
    </source>
</evidence>
<dbReference type="EMBL" id="JBHSON010000026">
    <property type="protein sequence ID" value="MFC5747904.1"/>
    <property type="molecule type" value="Genomic_DNA"/>
</dbReference>
<protein>
    <recommendedName>
        <fullName evidence="3">AMP-dependent synthetase/ligase domain-containing protein</fullName>
    </recommendedName>
</protein>
<sequence length="234" mass="25187">MVRKDTLARACLLDHPATAYIVPVSRPDGITEYEVTWDDLARDAAWTQERLRALGLERGHHALITFSGHEGVWFQPVIEALRDLGVTYGTAEAMGWDHTRTRVFQRELELRAVLGLSADTLEALSGQAMIGDLFRGTPVVLARPGAAERLREAGVPAGIMAPLGPALAVECAERSGAHVNGAAWEVVERDGALAVAAASERRATGRQEIALDVVGRVLTDRCACGSDDPRVIFG</sequence>
<gene>
    <name evidence="1" type="ORF">ACFPZN_19930</name>
</gene>